<accession>A0A0P0FL12</accession>
<name>A0A0P0FL12_9BACE</name>
<dbReference type="AlphaFoldDB" id="A0A0P0FL12"/>
<dbReference type="RefSeq" id="WP_029428980.1">
    <property type="nucleotide sequence ID" value="NZ_CP012801.1"/>
</dbReference>
<organism evidence="1 2">
    <name type="scientific">Bacteroides cellulosilyticus</name>
    <dbReference type="NCBI Taxonomy" id="246787"/>
    <lineage>
        <taxon>Bacteria</taxon>
        <taxon>Pseudomonadati</taxon>
        <taxon>Bacteroidota</taxon>
        <taxon>Bacteroidia</taxon>
        <taxon>Bacteroidales</taxon>
        <taxon>Bacteroidaceae</taxon>
        <taxon>Bacteroides</taxon>
    </lineage>
</organism>
<evidence type="ECO:0008006" key="3">
    <source>
        <dbReference type="Google" id="ProtNLM"/>
    </source>
</evidence>
<evidence type="ECO:0000313" key="1">
    <source>
        <dbReference type="EMBL" id="ALJ58028.1"/>
    </source>
</evidence>
<reference evidence="1 2" key="1">
    <citation type="journal article" date="2015" name="Science">
        <title>Genetic determinants of in vivo fitness and diet responsiveness in multiple human gut Bacteroides.</title>
        <authorList>
            <person name="Wu M."/>
            <person name="McNulty N.P."/>
            <person name="Rodionov D.A."/>
            <person name="Khoroshkin M.S."/>
            <person name="Griffin N.W."/>
            <person name="Cheng J."/>
            <person name="Latreille P."/>
            <person name="Kerstetter R.A."/>
            <person name="Terrapon N."/>
            <person name="Henrissat B."/>
            <person name="Osterman A.L."/>
            <person name="Gordon J.I."/>
        </authorList>
    </citation>
    <scope>NUCLEOTIDE SEQUENCE [LARGE SCALE GENOMIC DNA]</scope>
    <source>
        <strain evidence="1 2">WH2</strain>
    </source>
</reference>
<dbReference type="Proteomes" id="UP000061809">
    <property type="component" value="Chromosome"/>
</dbReference>
<gene>
    <name evidence="1" type="ORF">BcellWH2_00765</name>
</gene>
<evidence type="ECO:0000313" key="2">
    <source>
        <dbReference type="Proteomes" id="UP000061809"/>
    </source>
</evidence>
<dbReference type="Gene3D" id="1.10.30.50">
    <property type="match status" value="1"/>
</dbReference>
<sequence length="239" mass="28065">MIKLILSNKPRELTPQMESALIEQFENDKTDPVWQKKFIKDAVFEIAYGKCAYSEVRLKEEGKDMQIDHFYPKVPYSKKVVEWGNLLPSLNHCNRHKSNIDPNTVEIVNPLFDNPKEYLYFQNGFLCYKNVKGSNTINILDLNNQVYLNSPRVRLLAEIGKTLKDIEPWKDLDIAYFLQRVKDVMHRGSRKMAYSAAVSTFILKHHLYEQYKSFLTGKLMWDSEFISLEKELEFCSLPK</sequence>
<proteinExistence type="predicted"/>
<dbReference type="PATRIC" id="fig|246787.4.peg.789"/>
<dbReference type="KEGG" id="bcel:BcellWH2_00765"/>
<protein>
    <recommendedName>
        <fullName evidence="3">HNH endonuclease</fullName>
    </recommendedName>
</protein>
<dbReference type="EMBL" id="CP012801">
    <property type="protein sequence ID" value="ALJ58028.1"/>
    <property type="molecule type" value="Genomic_DNA"/>
</dbReference>